<name>A0A2K3KN14_TRIPR</name>
<dbReference type="AlphaFoldDB" id="A0A2K3KN14"/>
<accession>A0A2K3KN14</accession>
<comment type="caution">
    <text evidence="1">The sequence shown here is derived from an EMBL/GenBank/DDBJ whole genome shotgun (WGS) entry which is preliminary data.</text>
</comment>
<reference evidence="1 2" key="1">
    <citation type="journal article" date="2014" name="Am. J. Bot.">
        <title>Genome assembly and annotation for red clover (Trifolium pratense; Fabaceae).</title>
        <authorList>
            <person name="Istvanek J."/>
            <person name="Jaros M."/>
            <person name="Krenek A."/>
            <person name="Repkova J."/>
        </authorList>
    </citation>
    <scope>NUCLEOTIDE SEQUENCE [LARGE SCALE GENOMIC DNA]</scope>
    <source>
        <strain evidence="2">cv. Tatra</strain>
        <tissue evidence="1">Young leaves</tissue>
    </source>
</reference>
<dbReference type="Proteomes" id="UP000236291">
    <property type="component" value="Unassembled WGS sequence"/>
</dbReference>
<gene>
    <name evidence="1" type="ORF">L195_g055768</name>
</gene>
<organism evidence="1 2">
    <name type="scientific">Trifolium pratense</name>
    <name type="common">Red clover</name>
    <dbReference type="NCBI Taxonomy" id="57577"/>
    <lineage>
        <taxon>Eukaryota</taxon>
        <taxon>Viridiplantae</taxon>
        <taxon>Streptophyta</taxon>
        <taxon>Embryophyta</taxon>
        <taxon>Tracheophyta</taxon>
        <taxon>Spermatophyta</taxon>
        <taxon>Magnoliopsida</taxon>
        <taxon>eudicotyledons</taxon>
        <taxon>Gunneridae</taxon>
        <taxon>Pentapetalae</taxon>
        <taxon>rosids</taxon>
        <taxon>fabids</taxon>
        <taxon>Fabales</taxon>
        <taxon>Fabaceae</taxon>
        <taxon>Papilionoideae</taxon>
        <taxon>50 kb inversion clade</taxon>
        <taxon>NPAAA clade</taxon>
        <taxon>Hologalegina</taxon>
        <taxon>IRL clade</taxon>
        <taxon>Trifolieae</taxon>
        <taxon>Trifolium</taxon>
    </lineage>
</organism>
<protein>
    <submittedName>
        <fullName evidence="1">Uncharacterized protein</fullName>
    </submittedName>
</protein>
<dbReference type="EMBL" id="ASHM01102919">
    <property type="protein sequence ID" value="PNX67705.1"/>
    <property type="molecule type" value="Genomic_DNA"/>
</dbReference>
<proteinExistence type="predicted"/>
<evidence type="ECO:0000313" key="2">
    <source>
        <dbReference type="Proteomes" id="UP000236291"/>
    </source>
</evidence>
<evidence type="ECO:0000313" key="1">
    <source>
        <dbReference type="EMBL" id="PNX67705.1"/>
    </source>
</evidence>
<reference evidence="1 2" key="2">
    <citation type="journal article" date="2017" name="Front. Plant Sci.">
        <title>Gene Classification and Mining of Molecular Markers Useful in Red Clover (Trifolium pratense) Breeding.</title>
        <authorList>
            <person name="Istvanek J."/>
            <person name="Dluhosova J."/>
            <person name="Dluhos P."/>
            <person name="Patkova L."/>
            <person name="Nedelnik J."/>
            <person name="Repkova J."/>
        </authorList>
    </citation>
    <scope>NUCLEOTIDE SEQUENCE [LARGE SCALE GENOMIC DNA]</scope>
    <source>
        <strain evidence="2">cv. Tatra</strain>
        <tissue evidence="1">Young leaves</tissue>
    </source>
</reference>
<sequence>MTSLFIRRYNKYINLSPAAHYCVSGYGAVELAQHLFLSYNTFGPIWSLVSSWIDSFLVTAQTLSDHFVQFTILAGGLRARRSFMQLIWLACVWVVWIERKHRLFRGSTNSLHHMLDKIKMFTYRWLKATSSSLALNCRSWWSS</sequence>